<dbReference type="Proteomes" id="UP000009049">
    <property type="component" value="Chromosome"/>
</dbReference>
<dbReference type="InterPro" id="IPR027417">
    <property type="entry name" value="P-loop_NTPase"/>
</dbReference>
<dbReference type="RefSeq" id="WP_015753482.1">
    <property type="nucleotide sequence ID" value="NC_013222.1"/>
</dbReference>
<organism evidence="2 3">
    <name type="scientific">Robiginitalea biformata (strain ATCC BAA-864 / DSM 15991 / KCTC 12146 / HTCC2501)</name>
    <dbReference type="NCBI Taxonomy" id="313596"/>
    <lineage>
        <taxon>Bacteria</taxon>
        <taxon>Pseudomonadati</taxon>
        <taxon>Bacteroidota</taxon>
        <taxon>Flavobacteriia</taxon>
        <taxon>Flavobacteriales</taxon>
        <taxon>Flavobacteriaceae</taxon>
        <taxon>Robiginitalea</taxon>
    </lineage>
</organism>
<feature type="domain" description="PD-(D/E)XK endonuclease-like" evidence="1">
    <location>
        <begin position="642"/>
        <end position="907"/>
    </location>
</feature>
<dbReference type="SUPFAM" id="SSF52540">
    <property type="entry name" value="P-loop containing nucleoside triphosphate hydrolases"/>
    <property type="match status" value="1"/>
</dbReference>
<dbReference type="AlphaFoldDB" id="A4CIG7"/>
<dbReference type="STRING" id="313596.RB2501_07485"/>
<dbReference type="SUPFAM" id="SSF52980">
    <property type="entry name" value="Restriction endonuclease-like"/>
    <property type="match status" value="1"/>
</dbReference>
<sequence length="911" mass="103227">MQSFLDSVLDDLPEWQSDPSSFVFVLPSKRAGFFLKNRMAQRATSTFLSPHIWSIEDFVAEISGLRYAGTLHLLFRLYEACLDQEGIQQESFADFTKWGPTLLQDFNEADRYLVDTDRLFETLAALNEIRNWTPDGSSTPMMDRQIAFWKNLAPIYSRFRTNLAGEGLAYQGMAYRAAASQLASYAAARGDVRYIFIGFNALNTAEDRIIQQLLEKPGSRIYWDADPHYIDNPVHDAGHFMRKHLRDWPSLRTGLAGIQNHFASPRNIRMVGIPKSVAQAKYCGSLLGELYAEDPEGIENTALVLGDEALLTPVLHALPAEIPAVNITMSYPIRHSPMAQLFDLLLEMRIRKTAEGWRVPQLLVLIAHPYLQSWFRSLDFEPTRGRMYLIRENLYYADSDALEAMGLPVTVRELLLPPPGAPPSDHAKNLEDITRALKPVYQKAGDPLQLEYLFHFNQLFNQLIQLTGAYPFVSDLKSLQLLYRQLLADEKVDFEGQPLSGLQVMGMLESRNLDFDTVIITSVNEGILPSGKSNASFIPFDVKREFGMPTYKEKDAVYTYHFYRLLQRARRVVICYNTEPEVIEGGEPSRFINQLRTDPVLGPQTELAFAVPETGAERPGELRIHKGPELLERLQEMASSGFSPTSLSRFIADPLLFYQRNVLGLDETEELEETVAANTFGTVLHDALEELYRPLEGAFLNRDNLAELRNRSDSAIERAFRKNYLRDGKARGKNLIALQVLRQHLDHFLGSEVTRAEKHRIRILGVEKKFRQELAVPGLQHPVTLKGTVDRIEEVDGQVRIVDYKTGKVTPAELRVSEWESLRTEPDRAKAFQVLCYALLYAGDSGTLPEKAGVVSFKNLGAGYQWFGVRTAPRQTEEQIHADTLTAFREVLHELLLEVFNPAVPFEARPA</sequence>
<protein>
    <recommendedName>
        <fullName evidence="1">PD-(D/E)XK endonuclease-like domain-containing protein</fullName>
    </recommendedName>
</protein>
<dbReference type="eggNOG" id="COG2887">
    <property type="taxonomic scope" value="Bacteria"/>
</dbReference>
<dbReference type="InterPro" id="IPR038726">
    <property type="entry name" value="PDDEXK_AddAB-type"/>
</dbReference>
<dbReference type="OrthoDB" id="9762792at2"/>
<dbReference type="InterPro" id="IPR011604">
    <property type="entry name" value="PDDEXK-like_dom_sf"/>
</dbReference>
<evidence type="ECO:0000259" key="1">
    <source>
        <dbReference type="Pfam" id="PF12705"/>
    </source>
</evidence>
<keyword evidence="3" id="KW-1185">Reference proteome</keyword>
<dbReference type="KEGG" id="rbi:RB2501_07485"/>
<proteinExistence type="predicted"/>
<dbReference type="EMBL" id="CP001712">
    <property type="protein sequence ID" value="EAR16725.1"/>
    <property type="molecule type" value="Genomic_DNA"/>
</dbReference>
<name>A4CIG7_ROBBH</name>
<dbReference type="eggNOG" id="COG3893">
    <property type="taxonomic scope" value="Bacteria"/>
</dbReference>
<evidence type="ECO:0000313" key="2">
    <source>
        <dbReference type="EMBL" id="EAR16725.1"/>
    </source>
</evidence>
<reference evidence="2 3" key="1">
    <citation type="journal article" date="2009" name="J. Bacteriol.">
        <title>Complete genome sequence of Robiginitalea biformata HTCC2501.</title>
        <authorList>
            <person name="Oh H.M."/>
            <person name="Giovannoni S.J."/>
            <person name="Lee K."/>
            <person name="Ferriera S."/>
            <person name="Johnson J."/>
            <person name="Cho J.C."/>
        </authorList>
    </citation>
    <scope>NUCLEOTIDE SEQUENCE [LARGE SCALE GENOMIC DNA]</scope>
    <source>
        <strain evidence="3">ATCC BAA-864 / HTCC2501 / KCTC 12146</strain>
    </source>
</reference>
<dbReference type="InterPro" id="IPR011335">
    <property type="entry name" value="Restrct_endonuc-II-like"/>
</dbReference>
<dbReference type="HOGENOM" id="CLU_013279_0_0_10"/>
<evidence type="ECO:0000313" key="3">
    <source>
        <dbReference type="Proteomes" id="UP000009049"/>
    </source>
</evidence>
<gene>
    <name evidence="2" type="ordered locus">RB2501_07485</name>
</gene>
<dbReference type="Gene3D" id="3.90.320.10">
    <property type="match status" value="1"/>
</dbReference>
<dbReference type="Pfam" id="PF12705">
    <property type="entry name" value="PDDEXK_1"/>
    <property type="match status" value="1"/>
</dbReference>
<accession>A4CIG7</accession>